<accession>A0A3D8SYT2</accession>
<dbReference type="Gene3D" id="3.40.50.150">
    <property type="entry name" value="Vaccinia Virus protein VP39"/>
    <property type="match status" value="1"/>
</dbReference>
<proteinExistence type="predicted"/>
<dbReference type="PANTHER" id="PTHR43591:SF50">
    <property type="entry name" value="METHYLTRANSFERASE DOMAIN-CONTAINING PROTEIN-RELATED"/>
    <property type="match status" value="1"/>
</dbReference>
<evidence type="ECO:0008006" key="3">
    <source>
        <dbReference type="Google" id="ProtNLM"/>
    </source>
</evidence>
<reference evidence="1 2" key="1">
    <citation type="journal article" date="2018" name="IMA Fungus">
        <title>IMA Genome-F 9: Draft genome sequence of Annulohypoxylon stygium, Aspergillus mulundensis, Berkeleyomyces basicola (syn. Thielaviopsis basicola), Ceratocystis smalleyi, two Cercospora beticola strains, Coleophoma cylindrospora, Fusarium fracticaudum, Phialophora cf. hyalina, and Morchella septimelata.</title>
        <authorList>
            <person name="Wingfield B.D."/>
            <person name="Bills G.F."/>
            <person name="Dong Y."/>
            <person name="Huang W."/>
            <person name="Nel W.J."/>
            <person name="Swalarsk-Parry B.S."/>
            <person name="Vaghefi N."/>
            <person name="Wilken P.M."/>
            <person name="An Z."/>
            <person name="de Beer Z.W."/>
            <person name="De Vos L."/>
            <person name="Chen L."/>
            <person name="Duong T.A."/>
            <person name="Gao Y."/>
            <person name="Hammerbacher A."/>
            <person name="Kikkert J.R."/>
            <person name="Li Y."/>
            <person name="Li H."/>
            <person name="Li K."/>
            <person name="Li Q."/>
            <person name="Liu X."/>
            <person name="Ma X."/>
            <person name="Naidoo K."/>
            <person name="Pethybridge S.J."/>
            <person name="Sun J."/>
            <person name="Steenkamp E.T."/>
            <person name="van der Nest M.A."/>
            <person name="van Wyk S."/>
            <person name="Wingfield M.J."/>
            <person name="Xiong C."/>
            <person name="Yue Q."/>
            <person name="Zhang X."/>
        </authorList>
    </citation>
    <scope>NUCLEOTIDE SEQUENCE [LARGE SCALE GENOMIC DNA]</scope>
    <source>
        <strain evidence="1 2">BP5796</strain>
    </source>
</reference>
<protein>
    <recommendedName>
        <fullName evidence="3">Methyltransferase domain-containing protein</fullName>
    </recommendedName>
</protein>
<name>A0A3D8SYT2_9HELO</name>
<dbReference type="EMBL" id="PDLN01000003">
    <property type="protein sequence ID" value="RDW90928.1"/>
    <property type="molecule type" value="Genomic_DNA"/>
</dbReference>
<dbReference type="CDD" id="cd02440">
    <property type="entry name" value="AdoMet_MTases"/>
    <property type="match status" value="1"/>
</dbReference>
<dbReference type="PANTHER" id="PTHR43591">
    <property type="entry name" value="METHYLTRANSFERASE"/>
    <property type="match status" value="1"/>
</dbReference>
<organism evidence="1 2">
    <name type="scientific">Coleophoma crateriformis</name>
    <dbReference type="NCBI Taxonomy" id="565419"/>
    <lineage>
        <taxon>Eukaryota</taxon>
        <taxon>Fungi</taxon>
        <taxon>Dikarya</taxon>
        <taxon>Ascomycota</taxon>
        <taxon>Pezizomycotina</taxon>
        <taxon>Leotiomycetes</taxon>
        <taxon>Helotiales</taxon>
        <taxon>Dermateaceae</taxon>
        <taxon>Coleophoma</taxon>
    </lineage>
</organism>
<gene>
    <name evidence="1" type="ORF">BP5796_02093</name>
</gene>
<dbReference type="InterPro" id="IPR029063">
    <property type="entry name" value="SAM-dependent_MTases_sf"/>
</dbReference>
<dbReference type="SUPFAM" id="SSF53335">
    <property type="entry name" value="S-adenosyl-L-methionine-dependent methyltransferases"/>
    <property type="match status" value="1"/>
</dbReference>
<evidence type="ECO:0000313" key="2">
    <source>
        <dbReference type="Proteomes" id="UP000256328"/>
    </source>
</evidence>
<dbReference type="OrthoDB" id="417697at2759"/>
<dbReference type="AlphaFoldDB" id="A0A3D8SYT2"/>
<sequence length="304" mass="33884">MHGEAVYNTLRKNKTLPDLSPEGGSTNKLMDTVIGETTRNGLNNQHQVLIHVIDDKILHAPINPSSITRVADIGTGTGVWLKGISAYLDATPTEDGQTREYIGFDISASHFPPTHPSNFHYEIQDISKPFPEALRGKYDLVHVRLLVAALPEGSMKTAVENLTSLLRPGGWVQWDELDSETWGGRVPSSHVKQMYEVVQKYLVQKNMERHIQTAFYEAAKLNPELQNVSVEAFNTLKRGPDFRDRLNSACLWSYAKAAKLVMQGTGVADAEDKAEKLRAGAVSDLENDGTYWDSDLWVLLAQRK</sequence>
<evidence type="ECO:0000313" key="1">
    <source>
        <dbReference type="EMBL" id="RDW90928.1"/>
    </source>
</evidence>
<dbReference type="Proteomes" id="UP000256328">
    <property type="component" value="Unassembled WGS sequence"/>
</dbReference>
<keyword evidence="2" id="KW-1185">Reference proteome</keyword>
<dbReference type="Pfam" id="PF13489">
    <property type="entry name" value="Methyltransf_23"/>
    <property type="match status" value="1"/>
</dbReference>
<comment type="caution">
    <text evidence="1">The sequence shown here is derived from an EMBL/GenBank/DDBJ whole genome shotgun (WGS) entry which is preliminary data.</text>
</comment>